<accession>A0A074XV01</accession>
<dbReference type="GeneID" id="40752519"/>
<keyword evidence="1" id="KW-0472">Membrane</keyword>
<evidence type="ECO:0000256" key="1">
    <source>
        <dbReference type="SAM" id="Phobius"/>
    </source>
</evidence>
<gene>
    <name evidence="2" type="ORF">M438DRAFT_6249</name>
</gene>
<proteinExistence type="predicted"/>
<evidence type="ECO:0000313" key="2">
    <source>
        <dbReference type="EMBL" id="KEQ89418.1"/>
    </source>
</evidence>
<dbReference type="AlphaFoldDB" id="A0A074XV01"/>
<dbReference type="HOGENOM" id="CLU_2084387_0_0_1"/>
<feature type="transmembrane region" description="Helical" evidence="1">
    <location>
        <begin position="16"/>
        <end position="34"/>
    </location>
</feature>
<protein>
    <submittedName>
        <fullName evidence="2">Uncharacterized protein</fullName>
    </submittedName>
</protein>
<dbReference type="EMBL" id="KL584974">
    <property type="protein sequence ID" value="KEQ89418.1"/>
    <property type="molecule type" value="Genomic_DNA"/>
</dbReference>
<name>A0A074XV01_AURPU</name>
<dbReference type="Proteomes" id="UP000030706">
    <property type="component" value="Unassembled WGS sequence"/>
</dbReference>
<dbReference type="RefSeq" id="XP_029765605.1">
    <property type="nucleotide sequence ID" value="XM_029910213.1"/>
</dbReference>
<evidence type="ECO:0000313" key="3">
    <source>
        <dbReference type="Proteomes" id="UP000030706"/>
    </source>
</evidence>
<keyword evidence="1" id="KW-1133">Transmembrane helix</keyword>
<organism evidence="2 3">
    <name type="scientific">Aureobasidium pullulans EXF-150</name>
    <dbReference type="NCBI Taxonomy" id="1043002"/>
    <lineage>
        <taxon>Eukaryota</taxon>
        <taxon>Fungi</taxon>
        <taxon>Dikarya</taxon>
        <taxon>Ascomycota</taxon>
        <taxon>Pezizomycotina</taxon>
        <taxon>Dothideomycetes</taxon>
        <taxon>Dothideomycetidae</taxon>
        <taxon>Dothideales</taxon>
        <taxon>Saccotheciaceae</taxon>
        <taxon>Aureobasidium</taxon>
    </lineage>
</organism>
<sequence>MHLRPTPDSTEREKNYFILCTLPFFTSYLASILASEKNCRLQKEPVDYVYGLCDNVRTVSTVQRVTYAATPLMHMSANVSGWKFGGCIFSAACILCHLRCFCLFEDGVGMIWFGLRG</sequence>
<keyword evidence="3" id="KW-1185">Reference proteome</keyword>
<reference evidence="2 3" key="1">
    <citation type="journal article" date="2014" name="BMC Genomics">
        <title>Genome sequencing of four Aureobasidium pullulans varieties: biotechnological potential, stress tolerance, and description of new species.</title>
        <authorList>
            <person name="Gostin Ar C."/>
            <person name="Ohm R.A."/>
            <person name="Kogej T."/>
            <person name="Sonjak S."/>
            <person name="Turk M."/>
            <person name="Zajc J."/>
            <person name="Zalar P."/>
            <person name="Grube M."/>
            <person name="Sun H."/>
            <person name="Han J."/>
            <person name="Sharma A."/>
            <person name="Chiniquy J."/>
            <person name="Ngan C.Y."/>
            <person name="Lipzen A."/>
            <person name="Barry K."/>
            <person name="Grigoriev I.V."/>
            <person name="Gunde-Cimerman N."/>
        </authorList>
    </citation>
    <scope>NUCLEOTIDE SEQUENCE [LARGE SCALE GENOMIC DNA]</scope>
    <source>
        <strain evidence="2 3">EXF-150</strain>
    </source>
</reference>
<keyword evidence="1" id="KW-0812">Transmembrane</keyword>